<accession>A0A5N6V6Z7</accession>
<evidence type="ECO:0000313" key="1">
    <source>
        <dbReference type="EMBL" id="KAE8166782.1"/>
    </source>
</evidence>
<dbReference type="EMBL" id="ML738592">
    <property type="protein sequence ID" value="KAE8166782.1"/>
    <property type="molecule type" value="Genomic_DNA"/>
</dbReference>
<reference evidence="1 2" key="1">
    <citation type="submission" date="2019-04" db="EMBL/GenBank/DDBJ databases">
        <title>Friends and foes A comparative genomics study of 23 Aspergillus species from section Flavi.</title>
        <authorList>
            <consortium name="DOE Joint Genome Institute"/>
            <person name="Kjaerbolling I."/>
            <person name="Vesth T."/>
            <person name="Frisvad J.C."/>
            <person name="Nybo J.L."/>
            <person name="Theobald S."/>
            <person name="Kildgaard S."/>
            <person name="Isbrandt T."/>
            <person name="Kuo A."/>
            <person name="Sato A."/>
            <person name="Lyhne E.K."/>
            <person name="Kogle M.E."/>
            <person name="Wiebenga A."/>
            <person name="Kun R.S."/>
            <person name="Lubbers R.J."/>
            <person name="Makela M.R."/>
            <person name="Barry K."/>
            <person name="Chovatia M."/>
            <person name="Clum A."/>
            <person name="Daum C."/>
            <person name="Haridas S."/>
            <person name="He G."/>
            <person name="LaButti K."/>
            <person name="Lipzen A."/>
            <person name="Mondo S."/>
            <person name="Riley R."/>
            <person name="Salamov A."/>
            <person name="Simmons B.A."/>
            <person name="Magnuson J.K."/>
            <person name="Henrissat B."/>
            <person name="Mortensen U.H."/>
            <person name="Larsen T.O."/>
            <person name="Devries R.P."/>
            <person name="Grigoriev I.V."/>
            <person name="Machida M."/>
            <person name="Baker S.E."/>
            <person name="Andersen M.R."/>
        </authorList>
    </citation>
    <scope>NUCLEOTIDE SEQUENCE [LARGE SCALE GENOMIC DNA]</scope>
    <source>
        <strain evidence="1 2">CBS 117626</strain>
    </source>
</reference>
<evidence type="ECO:0008006" key="3">
    <source>
        <dbReference type="Google" id="ProtNLM"/>
    </source>
</evidence>
<name>A0A5N6V6Z7_ASPTM</name>
<sequence>MANSIPSLQNNIGFRRTLQLVKPHSPEDTVQQLWQAIVSSWFPSNEGYIWGIKGSMVTEVDMPNNTVIQVKELAQDPETSDGWSERLILLVECKRPASDIPVAWDNTISAQSYNGLSQTNNNSGRLFGVVAIGRKASFYQFNGKALPDQQLVQLHQGTFDMSDPSGITEVDSMLNYIKVNT</sequence>
<proteinExistence type="predicted"/>
<dbReference type="Proteomes" id="UP000326950">
    <property type="component" value="Unassembled WGS sequence"/>
</dbReference>
<dbReference type="AlphaFoldDB" id="A0A5N6V6Z7"/>
<protein>
    <recommendedName>
        <fullName evidence="3">Restriction endonuclease type IV Mrr domain-containing protein</fullName>
    </recommendedName>
</protein>
<keyword evidence="2" id="KW-1185">Reference proteome</keyword>
<organism evidence="1 2">
    <name type="scientific">Aspergillus tamarii</name>
    <dbReference type="NCBI Taxonomy" id="41984"/>
    <lineage>
        <taxon>Eukaryota</taxon>
        <taxon>Fungi</taxon>
        <taxon>Dikarya</taxon>
        <taxon>Ascomycota</taxon>
        <taxon>Pezizomycotina</taxon>
        <taxon>Eurotiomycetes</taxon>
        <taxon>Eurotiomycetidae</taxon>
        <taxon>Eurotiales</taxon>
        <taxon>Aspergillaceae</taxon>
        <taxon>Aspergillus</taxon>
        <taxon>Aspergillus subgen. Circumdati</taxon>
    </lineage>
</organism>
<gene>
    <name evidence="1" type="ORF">BDV40DRAFT_296213</name>
</gene>
<dbReference type="OrthoDB" id="4499616at2759"/>
<evidence type="ECO:0000313" key="2">
    <source>
        <dbReference type="Proteomes" id="UP000326950"/>
    </source>
</evidence>